<dbReference type="EMBL" id="BGPR01118826">
    <property type="protein sequence ID" value="GBN14037.1"/>
    <property type="molecule type" value="Genomic_DNA"/>
</dbReference>
<gene>
    <name evidence="1" type="ORF">AVEN_269368_1</name>
</gene>
<dbReference type="Proteomes" id="UP000499080">
    <property type="component" value="Unassembled WGS sequence"/>
</dbReference>
<keyword evidence="2" id="KW-1185">Reference proteome</keyword>
<organism evidence="1 2">
    <name type="scientific">Araneus ventricosus</name>
    <name type="common">Orbweaver spider</name>
    <name type="synonym">Epeira ventricosa</name>
    <dbReference type="NCBI Taxonomy" id="182803"/>
    <lineage>
        <taxon>Eukaryota</taxon>
        <taxon>Metazoa</taxon>
        <taxon>Ecdysozoa</taxon>
        <taxon>Arthropoda</taxon>
        <taxon>Chelicerata</taxon>
        <taxon>Arachnida</taxon>
        <taxon>Araneae</taxon>
        <taxon>Araneomorphae</taxon>
        <taxon>Entelegynae</taxon>
        <taxon>Araneoidea</taxon>
        <taxon>Araneidae</taxon>
        <taxon>Araneus</taxon>
    </lineage>
</organism>
<evidence type="ECO:0000313" key="1">
    <source>
        <dbReference type="EMBL" id="GBN14037.1"/>
    </source>
</evidence>
<accession>A0A4Y2LL16</accession>
<sequence>MLPTCFGRRVLWITLEGVFPSFTHEVQALTFVVRYDYNKSTNSFHSDDAGLSRFNIRSEMNPLGSHITWPLKLGIHLKASYAIYPKPYPF</sequence>
<reference evidence="1 2" key="1">
    <citation type="journal article" date="2019" name="Sci. Rep.">
        <title>Orb-weaving spider Araneus ventricosus genome elucidates the spidroin gene catalogue.</title>
        <authorList>
            <person name="Kono N."/>
            <person name="Nakamura H."/>
            <person name="Ohtoshi R."/>
            <person name="Moran D.A.P."/>
            <person name="Shinohara A."/>
            <person name="Yoshida Y."/>
            <person name="Fujiwara M."/>
            <person name="Mori M."/>
            <person name="Tomita M."/>
            <person name="Arakawa K."/>
        </authorList>
    </citation>
    <scope>NUCLEOTIDE SEQUENCE [LARGE SCALE GENOMIC DNA]</scope>
</reference>
<comment type="caution">
    <text evidence="1">The sequence shown here is derived from an EMBL/GenBank/DDBJ whole genome shotgun (WGS) entry which is preliminary data.</text>
</comment>
<proteinExistence type="predicted"/>
<dbReference type="AlphaFoldDB" id="A0A4Y2LL16"/>
<evidence type="ECO:0000313" key="2">
    <source>
        <dbReference type="Proteomes" id="UP000499080"/>
    </source>
</evidence>
<name>A0A4Y2LL16_ARAVE</name>
<protein>
    <submittedName>
        <fullName evidence="1">Uncharacterized protein</fullName>
    </submittedName>
</protein>